<comment type="caution">
    <text evidence="7">The sequence shown here is derived from an EMBL/GenBank/DDBJ whole genome shotgun (WGS) entry which is preliminary data.</text>
</comment>
<dbReference type="Pfam" id="PF00004">
    <property type="entry name" value="AAA"/>
    <property type="match status" value="1"/>
</dbReference>
<dbReference type="Proteomes" id="UP001152795">
    <property type="component" value="Unassembled WGS sequence"/>
</dbReference>
<sequence>MRQKSLFRKSHLLSAPKGVLLYGPPGCGKTMIAKATAKTAGCRFINVQVSSLTDKWYGESQKLAAALFTLARKLAPCIVFIDEIDSFLRNRSLHDHEVTAMVKAQFMNLWDGLETDDNSQVMIMGATNRPEDVDKAILRRMVATFHIGLPNASQREAILRLILEKEKIEDDLDYSHIATLTESCSGSDLKEICRHAAMTCVREYLATIECDDDYGDLSKVTEDNIRRISTKDVENSVQKCRLQFMHHKS</sequence>
<gene>
    <name evidence="7" type="ORF">PACLA_8A033143</name>
</gene>
<comment type="subcellular location">
    <subcellularLocation>
        <location evidence="1">Mitochondrion outer membrane</location>
        <topology evidence="1">Single-pass membrane protein</topology>
    </subcellularLocation>
</comment>
<dbReference type="GO" id="GO:0016887">
    <property type="term" value="F:ATP hydrolysis activity"/>
    <property type="evidence" value="ECO:0007669"/>
    <property type="project" value="InterPro"/>
</dbReference>
<dbReference type="SUPFAM" id="SSF52540">
    <property type="entry name" value="P-loop containing nucleoside triphosphate hydrolases"/>
    <property type="match status" value="1"/>
</dbReference>
<dbReference type="GO" id="GO:0005524">
    <property type="term" value="F:ATP binding"/>
    <property type="evidence" value="ECO:0007669"/>
    <property type="project" value="UniProtKB-KW"/>
</dbReference>
<accession>A0A6S7I7D0</accession>
<dbReference type="InterPro" id="IPR003593">
    <property type="entry name" value="AAA+_ATPase"/>
</dbReference>
<comment type="similarity">
    <text evidence="6">Belongs to the AAA ATPase family.</text>
</comment>
<dbReference type="FunFam" id="3.40.50.300:FF:000538">
    <property type="entry name" value="ATPase family AAA domain-containing protein 1"/>
    <property type="match status" value="1"/>
</dbReference>
<evidence type="ECO:0000256" key="2">
    <source>
        <dbReference type="ARBA" id="ARBA00022741"/>
    </source>
</evidence>
<dbReference type="GO" id="GO:0005741">
    <property type="term" value="C:mitochondrial outer membrane"/>
    <property type="evidence" value="ECO:0007669"/>
    <property type="project" value="UniProtKB-SubCell"/>
</dbReference>
<name>A0A6S7I7D0_PARCT</name>
<evidence type="ECO:0000256" key="3">
    <source>
        <dbReference type="ARBA" id="ARBA00022787"/>
    </source>
</evidence>
<dbReference type="InterPro" id="IPR027417">
    <property type="entry name" value="P-loop_NTPase"/>
</dbReference>
<dbReference type="SMART" id="SM00382">
    <property type="entry name" value="AAA"/>
    <property type="match status" value="1"/>
</dbReference>
<dbReference type="OrthoDB" id="10254455at2759"/>
<dbReference type="PROSITE" id="PS00674">
    <property type="entry name" value="AAA"/>
    <property type="match status" value="1"/>
</dbReference>
<keyword evidence="5" id="KW-0496">Mitochondrion</keyword>
<organism evidence="7 8">
    <name type="scientific">Paramuricea clavata</name>
    <name type="common">Red gorgonian</name>
    <name type="synonym">Violescent sea-whip</name>
    <dbReference type="NCBI Taxonomy" id="317549"/>
    <lineage>
        <taxon>Eukaryota</taxon>
        <taxon>Metazoa</taxon>
        <taxon>Cnidaria</taxon>
        <taxon>Anthozoa</taxon>
        <taxon>Octocorallia</taxon>
        <taxon>Malacalcyonacea</taxon>
        <taxon>Plexauridae</taxon>
        <taxon>Paramuricea</taxon>
    </lineage>
</organism>
<proteinExistence type="inferred from homology"/>
<evidence type="ECO:0000313" key="8">
    <source>
        <dbReference type="Proteomes" id="UP001152795"/>
    </source>
</evidence>
<evidence type="ECO:0000256" key="5">
    <source>
        <dbReference type="ARBA" id="ARBA00023128"/>
    </source>
</evidence>
<dbReference type="InterPro" id="IPR041569">
    <property type="entry name" value="AAA_lid_3"/>
</dbReference>
<keyword evidence="3" id="KW-0472">Membrane</keyword>
<keyword evidence="8" id="KW-1185">Reference proteome</keyword>
<keyword evidence="4 6" id="KW-0067">ATP-binding</keyword>
<evidence type="ECO:0000256" key="1">
    <source>
        <dbReference type="ARBA" id="ARBA00004572"/>
    </source>
</evidence>
<dbReference type="InterPro" id="IPR051701">
    <property type="entry name" value="Mito_OM_Translocase_MSP1"/>
</dbReference>
<protein>
    <submittedName>
        <fullName evidence="7">ATPase family AAA domain-containing 1</fullName>
    </submittedName>
</protein>
<dbReference type="GO" id="GO:0140570">
    <property type="term" value="P:extraction of mislocalized protein from mitochondrial outer membrane"/>
    <property type="evidence" value="ECO:0007669"/>
    <property type="project" value="TreeGrafter"/>
</dbReference>
<evidence type="ECO:0000256" key="4">
    <source>
        <dbReference type="ARBA" id="ARBA00022840"/>
    </source>
</evidence>
<dbReference type="InterPro" id="IPR003960">
    <property type="entry name" value="ATPase_AAA_CS"/>
</dbReference>
<dbReference type="AlphaFoldDB" id="A0A6S7I7D0"/>
<reference evidence="7" key="1">
    <citation type="submission" date="2020-04" db="EMBL/GenBank/DDBJ databases">
        <authorList>
            <person name="Alioto T."/>
            <person name="Alioto T."/>
            <person name="Gomez Garrido J."/>
        </authorList>
    </citation>
    <scope>NUCLEOTIDE SEQUENCE</scope>
    <source>
        <strain evidence="7">A484AB</strain>
    </source>
</reference>
<dbReference type="Pfam" id="PF17862">
    <property type="entry name" value="AAA_lid_3"/>
    <property type="match status" value="1"/>
</dbReference>
<evidence type="ECO:0000313" key="7">
    <source>
        <dbReference type="EMBL" id="CAB4012693.1"/>
    </source>
</evidence>
<keyword evidence="2 6" id="KW-0547">Nucleotide-binding</keyword>
<keyword evidence="3" id="KW-1000">Mitochondrion outer membrane</keyword>
<dbReference type="InterPro" id="IPR003959">
    <property type="entry name" value="ATPase_AAA_core"/>
</dbReference>
<dbReference type="EMBL" id="CACRXK020007601">
    <property type="protein sequence ID" value="CAB4012693.1"/>
    <property type="molecule type" value="Genomic_DNA"/>
</dbReference>
<evidence type="ECO:0000256" key="6">
    <source>
        <dbReference type="RuleBase" id="RU003651"/>
    </source>
</evidence>
<dbReference type="Gene3D" id="1.10.8.60">
    <property type="match status" value="1"/>
</dbReference>
<dbReference type="PANTHER" id="PTHR45644">
    <property type="entry name" value="AAA ATPASE, PUTATIVE (AFU_ORTHOLOGUE AFUA_2G12920)-RELATED-RELATED"/>
    <property type="match status" value="1"/>
</dbReference>
<dbReference type="PANTHER" id="PTHR45644:SF3">
    <property type="entry name" value="FI08533P-RELATED"/>
    <property type="match status" value="1"/>
</dbReference>
<dbReference type="Gene3D" id="3.40.50.300">
    <property type="entry name" value="P-loop containing nucleotide triphosphate hydrolases"/>
    <property type="match status" value="1"/>
</dbReference>